<keyword evidence="3" id="KW-1185">Reference proteome</keyword>
<reference evidence="2" key="1">
    <citation type="submission" date="2022-08" db="UniProtKB">
        <authorList>
            <consortium name="EnsemblMetazoa"/>
        </authorList>
    </citation>
    <scope>IDENTIFICATION</scope>
    <source>
        <strain evidence="2">05x7-T-G4-1.051#20</strain>
    </source>
</reference>
<protein>
    <submittedName>
        <fullName evidence="2">Uncharacterized protein</fullName>
    </submittedName>
</protein>
<evidence type="ECO:0000313" key="2">
    <source>
        <dbReference type="EnsemblMetazoa" id="G33529.1:cds"/>
    </source>
</evidence>
<dbReference type="GO" id="GO:0015074">
    <property type="term" value="P:DNA integration"/>
    <property type="evidence" value="ECO:0007669"/>
    <property type="project" value="InterPro"/>
</dbReference>
<sequence>MLHSLKRGYNDNNFSHNLATRRSNSLQNNSLDEDIKKSLSSFEQELCSTHKRIKIKGKRGRKVPVILTDEMQKHLSTVLQIRDELGIKSPLIFIKPQSSCPVRGSDCLRKFSKACGAKCPETLTSTKLRKHLATMTQILGLSETNLDVLAKFMGHDIGIHRQFYRLLENTVELAKVTKIMHLINTGNMSKYKGKDFDDIEFSQTAKNIFNEVHEDELDAEEEEDFCEMPEHEHFDGNEQGDEEHDYDMENIKRKKKTVERHVWTAEEKRALEKQFSSFIRRNKTPELSGNKEHTIAVTYWKSGDFPVNSFIAFTQASKQRVQDIELQTKDFST</sequence>
<dbReference type="InterPro" id="IPR013762">
    <property type="entry name" value="Integrase-like_cat_sf"/>
</dbReference>
<dbReference type="GO" id="GO:0006310">
    <property type="term" value="P:DNA recombination"/>
    <property type="evidence" value="ECO:0007669"/>
    <property type="project" value="UniProtKB-KW"/>
</dbReference>
<keyword evidence="1" id="KW-0233">DNA recombination</keyword>
<dbReference type="EnsemblMetazoa" id="G33529.1">
    <property type="protein sequence ID" value="G33529.1:cds"/>
    <property type="gene ID" value="G33529"/>
</dbReference>
<name>A0A8W8MP87_MAGGI</name>
<dbReference type="PANTHER" id="PTHR33480:SF1">
    <property type="entry name" value="TYR RECOMBINASE DOMAIN-CONTAINING PROTEIN"/>
    <property type="match status" value="1"/>
</dbReference>
<evidence type="ECO:0000256" key="1">
    <source>
        <dbReference type="ARBA" id="ARBA00023172"/>
    </source>
</evidence>
<dbReference type="PANTHER" id="PTHR33480">
    <property type="entry name" value="SET DOMAIN-CONTAINING PROTEIN-RELATED"/>
    <property type="match status" value="1"/>
</dbReference>
<dbReference type="GO" id="GO:0003677">
    <property type="term" value="F:DNA binding"/>
    <property type="evidence" value="ECO:0007669"/>
    <property type="project" value="InterPro"/>
</dbReference>
<dbReference type="InterPro" id="IPR011010">
    <property type="entry name" value="DNA_brk_join_enz"/>
</dbReference>
<dbReference type="AlphaFoldDB" id="A0A8W8MP87"/>
<dbReference type="Proteomes" id="UP000005408">
    <property type="component" value="Unassembled WGS sequence"/>
</dbReference>
<organism evidence="2 3">
    <name type="scientific">Magallana gigas</name>
    <name type="common">Pacific oyster</name>
    <name type="synonym">Crassostrea gigas</name>
    <dbReference type="NCBI Taxonomy" id="29159"/>
    <lineage>
        <taxon>Eukaryota</taxon>
        <taxon>Metazoa</taxon>
        <taxon>Spiralia</taxon>
        <taxon>Lophotrochozoa</taxon>
        <taxon>Mollusca</taxon>
        <taxon>Bivalvia</taxon>
        <taxon>Autobranchia</taxon>
        <taxon>Pteriomorphia</taxon>
        <taxon>Ostreida</taxon>
        <taxon>Ostreoidea</taxon>
        <taxon>Ostreidae</taxon>
        <taxon>Magallana</taxon>
    </lineage>
</organism>
<dbReference type="Gene3D" id="1.10.443.10">
    <property type="entry name" value="Intergrase catalytic core"/>
    <property type="match status" value="1"/>
</dbReference>
<dbReference type="SUPFAM" id="SSF56349">
    <property type="entry name" value="DNA breaking-rejoining enzymes"/>
    <property type="match status" value="1"/>
</dbReference>
<accession>A0A8W8MP87</accession>
<proteinExistence type="predicted"/>
<evidence type="ECO:0000313" key="3">
    <source>
        <dbReference type="Proteomes" id="UP000005408"/>
    </source>
</evidence>